<evidence type="ECO:0008006" key="2">
    <source>
        <dbReference type="Google" id="ProtNLM"/>
    </source>
</evidence>
<evidence type="ECO:0000313" key="1">
    <source>
        <dbReference type="EMBL" id="GAF94290.1"/>
    </source>
</evidence>
<accession>X0V0W1</accession>
<name>X0V0W1_9ZZZZ</name>
<dbReference type="EMBL" id="BARS01013185">
    <property type="protein sequence ID" value="GAF94290.1"/>
    <property type="molecule type" value="Genomic_DNA"/>
</dbReference>
<dbReference type="AlphaFoldDB" id="X0V0W1"/>
<feature type="non-terminal residue" evidence="1">
    <location>
        <position position="1"/>
    </location>
</feature>
<gene>
    <name evidence="1" type="ORF">S01H1_23060</name>
</gene>
<protein>
    <recommendedName>
        <fullName evidence="2">DUF1553 domain-containing protein</fullName>
    </recommendedName>
</protein>
<comment type="caution">
    <text evidence="1">The sequence shown here is derived from an EMBL/GenBank/DDBJ whole genome shotgun (WGS) entry which is preliminary data.</text>
</comment>
<proteinExistence type="predicted"/>
<sequence>DTGLASERNNRVTAAQRLHLLNSSHVRRKIEQGPKLRALVQSKGNPREIAEELYLTILSRFPTNEESYIIRGYFESGRASGQAAVTGGAWALINSEEFLHRH</sequence>
<organism evidence="1">
    <name type="scientific">marine sediment metagenome</name>
    <dbReference type="NCBI Taxonomy" id="412755"/>
    <lineage>
        <taxon>unclassified sequences</taxon>
        <taxon>metagenomes</taxon>
        <taxon>ecological metagenomes</taxon>
    </lineage>
</organism>
<reference evidence="1" key="1">
    <citation type="journal article" date="2014" name="Front. Microbiol.">
        <title>High frequency of phylogenetically diverse reductive dehalogenase-homologous genes in deep subseafloor sedimentary metagenomes.</title>
        <authorList>
            <person name="Kawai M."/>
            <person name="Futagami T."/>
            <person name="Toyoda A."/>
            <person name="Takaki Y."/>
            <person name="Nishi S."/>
            <person name="Hori S."/>
            <person name="Arai W."/>
            <person name="Tsubouchi T."/>
            <person name="Morono Y."/>
            <person name="Uchiyama I."/>
            <person name="Ito T."/>
            <person name="Fujiyama A."/>
            <person name="Inagaki F."/>
            <person name="Takami H."/>
        </authorList>
    </citation>
    <scope>NUCLEOTIDE SEQUENCE</scope>
    <source>
        <strain evidence="1">Expedition CK06-06</strain>
    </source>
</reference>